<dbReference type="RefSeq" id="WP_013630252.1">
    <property type="nucleotide sequence ID" value="NC_015174.1"/>
</dbReference>
<dbReference type="Pfam" id="PF02597">
    <property type="entry name" value="ThiS"/>
    <property type="match status" value="1"/>
</dbReference>
<dbReference type="KEGG" id="pbs:Plabr_3958"/>
<dbReference type="STRING" id="756272.Plabr_3958"/>
<dbReference type="GO" id="GO:1990133">
    <property type="term" value="C:molybdopterin adenylyltransferase complex"/>
    <property type="evidence" value="ECO:0007669"/>
    <property type="project" value="TreeGrafter"/>
</dbReference>
<dbReference type="Proteomes" id="UP000006860">
    <property type="component" value="Chromosome"/>
</dbReference>
<reference evidence="5" key="1">
    <citation type="submission" date="2011-02" db="EMBL/GenBank/DDBJ databases">
        <title>The complete genome of Planctomyces brasiliensis DSM 5305.</title>
        <authorList>
            <person name="Lucas S."/>
            <person name="Copeland A."/>
            <person name="Lapidus A."/>
            <person name="Bruce D."/>
            <person name="Goodwin L."/>
            <person name="Pitluck S."/>
            <person name="Kyrpides N."/>
            <person name="Mavromatis K."/>
            <person name="Pagani I."/>
            <person name="Ivanova N."/>
            <person name="Ovchinnikova G."/>
            <person name="Lu M."/>
            <person name="Detter J.C."/>
            <person name="Han C."/>
            <person name="Land M."/>
            <person name="Hauser L."/>
            <person name="Markowitz V."/>
            <person name="Cheng J.-F."/>
            <person name="Hugenholtz P."/>
            <person name="Woyke T."/>
            <person name="Wu D."/>
            <person name="Tindall B."/>
            <person name="Pomrenke H.G."/>
            <person name="Brambilla E."/>
            <person name="Klenk H.-P."/>
            <person name="Eisen J.A."/>
        </authorList>
    </citation>
    <scope>NUCLEOTIDE SEQUENCE [LARGE SCALE GENOMIC DNA]</scope>
    <source>
        <strain evidence="5">ATCC 49424 / DSM 5305 / JCM 21570 / NBRC 103401 / IFAM 1448</strain>
    </source>
</reference>
<sequence length="81" mass="8433">MTVTVLCFARLKELVGSGRVTLELPADASVKDLRRELFQQFPAVESLAGQLLVAVNGEYAGDDAAIPVGAEVACFPPVSGG</sequence>
<evidence type="ECO:0000256" key="3">
    <source>
        <dbReference type="ARBA" id="ARBA00024247"/>
    </source>
</evidence>
<evidence type="ECO:0000313" key="4">
    <source>
        <dbReference type="EMBL" id="ADY61535.1"/>
    </source>
</evidence>
<dbReference type="HOGENOM" id="CLU_114601_4_3_0"/>
<dbReference type="InterPro" id="IPR012675">
    <property type="entry name" value="Beta-grasp_dom_sf"/>
</dbReference>
<dbReference type="GO" id="GO:0006777">
    <property type="term" value="P:Mo-molybdopterin cofactor biosynthetic process"/>
    <property type="evidence" value="ECO:0007669"/>
    <property type="project" value="InterPro"/>
</dbReference>
<protein>
    <recommendedName>
        <fullName evidence="3">Molybdopterin synthase sulfur carrier subunit</fullName>
    </recommendedName>
</protein>
<keyword evidence="5" id="KW-1185">Reference proteome</keyword>
<dbReference type="Gene3D" id="3.10.20.30">
    <property type="match status" value="1"/>
</dbReference>
<dbReference type="PANTHER" id="PTHR33359">
    <property type="entry name" value="MOLYBDOPTERIN SYNTHASE SULFUR CARRIER SUBUNIT"/>
    <property type="match status" value="1"/>
</dbReference>
<dbReference type="PANTHER" id="PTHR33359:SF1">
    <property type="entry name" value="MOLYBDOPTERIN SYNTHASE SULFUR CARRIER SUBUNIT"/>
    <property type="match status" value="1"/>
</dbReference>
<evidence type="ECO:0000256" key="1">
    <source>
        <dbReference type="ARBA" id="ARBA00022741"/>
    </source>
</evidence>
<dbReference type="InterPro" id="IPR044672">
    <property type="entry name" value="MOCS2A"/>
</dbReference>
<dbReference type="AlphaFoldDB" id="F0SFS8"/>
<dbReference type="InterPro" id="IPR003749">
    <property type="entry name" value="ThiS/MoaD-like"/>
</dbReference>
<dbReference type="GO" id="GO:0000166">
    <property type="term" value="F:nucleotide binding"/>
    <property type="evidence" value="ECO:0007669"/>
    <property type="project" value="UniProtKB-KW"/>
</dbReference>
<dbReference type="InterPro" id="IPR016155">
    <property type="entry name" value="Mopterin_synth/thiamin_S_b"/>
</dbReference>
<evidence type="ECO:0000256" key="2">
    <source>
        <dbReference type="ARBA" id="ARBA00024200"/>
    </source>
</evidence>
<name>F0SFS8_RUBBR</name>
<dbReference type="CDD" id="cd00754">
    <property type="entry name" value="Ubl_MoaD"/>
    <property type="match status" value="1"/>
</dbReference>
<accession>F0SFS8</accession>
<dbReference type="SUPFAM" id="SSF54285">
    <property type="entry name" value="MoaD/ThiS"/>
    <property type="match status" value="1"/>
</dbReference>
<organism evidence="4 5">
    <name type="scientific">Rubinisphaera brasiliensis (strain ATCC 49424 / DSM 5305 / JCM 21570 / IAM 15109 / NBRC 103401 / IFAM 1448)</name>
    <name type="common">Planctomyces brasiliensis</name>
    <dbReference type="NCBI Taxonomy" id="756272"/>
    <lineage>
        <taxon>Bacteria</taxon>
        <taxon>Pseudomonadati</taxon>
        <taxon>Planctomycetota</taxon>
        <taxon>Planctomycetia</taxon>
        <taxon>Planctomycetales</taxon>
        <taxon>Planctomycetaceae</taxon>
        <taxon>Rubinisphaera</taxon>
    </lineage>
</organism>
<dbReference type="EMBL" id="CP002546">
    <property type="protein sequence ID" value="ADY61535.1"/>
    <property type="molecule type" value="Genomic_DNA"/>
</dbReference>
<dbReference type="eggNOG" id="COG1977">
    <property type="taxonomic scope" value="Bacteria"/>
</dbReference>
<dbReference type="UniPathway" id="UPA00344"/>
<dbReference type="OrthoDB" id="7066694at2"/>
<evidence type="ECO:0000313" key="5">
    <source>
        <dbReference type="Proteomes" id="UP000006860"/>
    </source>
</evidence>
<comment type="similarity">
    <text evidence="2">Belongs to the MoaD family.</text>
</comment>
<keyword evidence="1" id="KW-0547">Nucleotide-binding</keyword>
<proteinExistence type="inferred from homology"/>
<gene>
    <name evidence="4" type="ordered locus">Plabr_3958</name>
</gene>